<dbReference type="Gene3D" id="2.130.10.10">
    <property type="entry name" value="YVTN repeat-like/Quinoprotein amine dehydrogenase"/>
    <property type="match status" value="1"/>
</dbReference>
<evidence type="ECO:0000313" key="4">
    <source>
        <dbReference type="Proteomes" id="UP000503462"/>
    </source>
</evidence>
<evidence type="ECO:0000313" key="3">
    <source>
        <dbReference type="EMBL" id="QIW98740.1"/>
    </source>
</evidence>
<reference evidence="3 4" key="1">
    <citation type="journal article" date="2016" name="Sci. Rep.">
        <title>Peltaster fructicola genome reveals evolution from an invasive phytopathogen to an ectophytic parasite.</title>
        <authorList>
            <person name="Xu C."/>
            <person name="Chen H."/>
            <person name="Gleason M.L."/>
            <person name="Xu J.R."/>
            <person name="Liu H."/>
            <person name="Zhang R."/>
            <person name="Sun G."/>
        </authorList>
    </citation>
    <scope>NUCLEOTIDE SEQUENCE [LARGE SCALE GENOMIC DNA]</scope>
    <source>
        <strain evidence="3 4">LNHT1506</strain>
    </source>
</reference>
<dbReference type="InterPro" id="IPR015943">
    <property type="entry name" value="WD40/YVTN_repeat-like_dom_sf"/>
</dbReference>
<feature type="domain" description="DUF7165" evidence="2">
    <location>
        <begin position="278"/>
        <end position="588"/>
    </location>
</feature>
<dbReference type="OrthoDB" id="3925024at2759"/>
<evidence type="ECO:0000259" key="2">
    <source>
        <dbReference type="Pfam" id="PF23749"/>
    </source>
</evidence>
<feature type="compositionally biased region" description="Basic and acidic residues" evidence="1">
    <location>
        <begin position="82"/>
        <end position="93"/>
    </location>
</feature>
<proteinExistence type="predicted"/>
<keyword evidence="4" id="KW-1185">Reference proteome</keyword>
<feature type="compositionally biased region" description="Acidic residues" evidence="1">
    <location>
        <begin position="94"/>
        <end position="103"/>
    </location>
</feature>
<feature type="compositionally biased region" description="Low complexity" evidence="1">
    <location>
        <begin position="157"/>
        <end position="168"/>
    </location>
</feature>
<feature type="compositionally biased region" description="Polar residues" evidence="1">
    <location>
        <begin position="245"/>
        <end position="257"/>
    </location>
</feature>
<feature type="compositionally biased region" description="Low complexity" evidence="1">
    <location>
        <begin position="1"/>
        <end position="14"/>
    </location>
</feature>
<feature type="region of interest" description="Disordered" evidence="1">
    <location>
        <begin position="1051"/>
        <end position="1079"/>
    </location>
</feature>
<accession>A0A6H0XVQ6</accession>
<dbReference type="Pfam" id="PF23749">
    <property type="entry name" value="DUF7165"/>
    <property type="match status" value="2"/>
</dbReference>
<feature type="compositionally biased region" description="Basic and acidic residues" evidence="1">
    <location>
        <begin position="104"/>
        <end position="140"/>
    </location>
</feature>
<dbReference type="SUPFAM" id="SSF82171">
    <property type="entry name" value="DPP6 N-terminal domain-like"/>
    <property type="match status" value="1"/>
</dbReference>
<name>A0A6H0XVQ6_9PEZI</name>
<feature type="compositionally biased region" description="Polar residues" evidence="1">
    <location>
        <begin position="40"/>
        <end position="51"/>
    </location>
</feature>
<feature type="region of interest" description="Disordered" evidence="1">
    <location>
        <begin position="976"/>
        <end position="996"/>
    </location>
</feature>
<dbReference type="AlphaFoldDB" id="A0A6H0XVQ6"/>
<feature type="compositionally biased region" description="Polar residues" evidence="1">
    <location>
        <begin position="1054"/>
        <end position="1065"/>
    </location>
</feature>
<gene>
    <name evidence="3" type="ORF">AMS68_004258</name>
</gene>
<feature type="compositionally biased region" description="Basic and acidic residues" evidence="1">
    <location>
        <begin position="26"/>
        <end position="38"/>
    </location>
</feature>
<evidence type="ECO:0000256" key="1">
    <source>
        <dbReference type="SAM" id="MobiDB-lite"/>
    </source>
</evidence>
<feature type="compositionally biased region" description="Polar residues" evidence="1">
    <location>
        <begin position="62"/>
        <end position="78"/>
    </location>
</feature>
<organism evidence="3 4">
    <name type="scientific">Peltaster fructicola</name>
    <dbReference type="NCBI Taxonomy" id="286661"/>
    <lineage>
        <taxon>Eukaryota</taxon>
        <taxon>Fungi</taxon>
        <taxon>Dikarya</taxon>
        <taxon>Ascomycota</taxon>
        <taxon>Pezizomycotina</taxon>
        <taxon>Dothideomycetes</taxon>
        <taxon>Dothideomycetes incertae sedis</taxon>
        <taxon>Peltaster</taxon>
    </lineage>
</organism>
<feature type="region of interest" description="Disordered" evidence="1">
    <location>
        <begin position="707"/>
        <end position="743"/>
    </location>
</feature>
<feature type="region of interest" description="Disordered" evidence="1">
    <location>
        <begin position="1"/>
        <end position="257"/>
    </location>
</feature>
<sequence length="1132" mass="123473">MPVSRSTSGAGAARSEAHTTVTRWNSTRERASPEERRFSQYGNRDVNTTAFQDPPNWPLSYNAMSPISPEQHTAWKQGNHQHKNEWDVEHDVSDIEDEDDHDDLGERLEDDKRRPSDESIQDRAPRDSGRVVNLEPKDSTKVSPMRTDFAHEDSPQSSSAASSASARVDASRAERQVTATHDALVAEEANEAHDRTPPMPSELFQTTPEHILPTPRPRRPPLTNGADPQHSRQSSLAKNGYTGFHSRQSSHNTTQIPHNKDWVRYSWQSIHDDGPNRPRIHIIKLVSNTTTASSAFPQGEAFGFSISPGGRRIAAFDSSRLYILQTAALPVGISQDFSLKRRPLAVELNDAGSIVAILADPHTVNVYDLSNSRLRRSKTFKLDFPANCVAVAPCGGLIAASYEGGIEVFSLAQSAIESDRRAVRAPRMDRLAFSEDGSTLLGTTTRIHASSTVLINVPVFPSAPNNIPTPEELKLAWCSELLHPENIRNSSHATFMREDRHLCNERLFAWNGSADTFGILNTSDMEYGNADFPVVIQPPLATCGGLGAAVHSCPAVDEFGDTVAMIVNDRTIRLYIVPPKSEDNQTTIEAHSIDHELDEGYGNPFSELRWVHSHSALPAPVINDARVKGRLIVTSPGGVFAQEQSEETFEEIEGGRIILFDFDAQFAGQPGQTFVLNLGKSPPQPLEEEEYDVADAVALVRRRTVKQNKAGDMSQRPVSFGRAATTANSNRNSMRPLSVAQQSRRTASVMSIASSVQSDAARDLPDLAEGVEAADAMEEPFSMTAPRSQASLQRAASNVQRHRFQALEERNQEGVSSEGSGNFLALPEYSEEPNAPLPSRFRAMAGLDAPTMIADRLGYGTAVPMSAPPGSAESFSAEEAFAAANATMAANRRGNASSMPRGLMRAYSNAANPGVQQLNPQASVNFSVPSFAPVSEASRARTSHFREEPDMSGGYPAYQRAYDHRFSTPLASLLEQANAPRRSSSTRRPGEFVYGSVPRSYSQNSFRQPAPTTASLFPQTMSSDHVPLPLNRSAQAIGGVAHPVTSWRPPAPSIVNQPLPSSNPGHTRAHSRKSSLANKQAFASTAKAKKLGFFRRGKHSKTPSGDDSISVMDDARSMATWRTASDKKCTVM</sequence>
<protein>
    <recommendedName>
        <fullName evidence="2">DUF7165 domain-containing protein</fullName>
    </recommendedName>
</protein>
<dbReference type="Proteomes" id="UP000503462">
    <property type="component" value="Chromosome 3"/>
</dbReference>
<dbReference type="InterPro" id="IPR055589">
    <property type="entry name" value="DUF7165"/>
</dbReference>
<feature type="domain" description="DUF7165" evidence="2">
    <location>
        <begin position="606"/>
        <end position="689"/>
    </location>
</feature>
<feature type="compositionally biased region" description="Polar residues" evidence="1">
    <location>
        <begin position="725"/>
        <end position="743"/>
    </location>
</feature>
<dbReference type="EMBL" id="CP051141">
    <property type="protein sequence ID" value="QIW98740.1"/>
    <property type="molecule type" value="Genomic_DNA"/>
</dbReference>